<dbReference type="EMBL" id="JARKHS020026379">
    <property type="protein sequence ID" value="KAK8766405.1"/>
    <property type="molecule type" value="Genomic_DNA"/>
</dbReference>
<feature type="signal peptide" evidence="1">
    <location>
        <begin position="1"/>
        <end position="18"/>
    </location>
</feature>
<name>A0AAQ4DVB5_AMBAM</name>
<evidence type="ECO:0000313" key="3">
    <source>
        <dbReference type="Proteomes" id="UP001321473"/>
    </source>
</evidence>
<dbReference type="InterPro" id="IPR012674">
    <property type="entry name" value="Calycin"/>
</dbReference>
<protein>
    <recommendedName>
        <fullName evidence="4">Lipocalin-6 1</fullName>
    </recommendedName>
</protein>
<dbReference type="GO" id="GO:0043176">
    <property type="term" value="F:amine binding"/>
    <property type="evidence" value="ECO:0007669"/>
    <property type="project" value="InterPro"/>
</dbReference>
<organism evidence="2 3">
    <name type="scientific">Amblyomma americanum</name>
    <name type="common">Lone star tick</name>
    <dbReference type="NCBI Taxonomy" id="6943"/>
    <lineage>
        <taxon>Eukaryota</taxon>
        <taxon>Metazoa</taxon>
        <taxon>Ecdysozoa</taxon>
        <taxon>Arthropoda</taxon>
        <taxon>Chelicerata</taxon>
        <taxon>Arachnida</taxon>
        <taxon>Acari</taxon>
        <taxon>Parasitiformes</taxon>
        <taxon>Ixodida</taxon>
        <taxon>Ixodoidea</taxon>
        <taxon>Ixodidae</taxon>
        <taxon>Amblyomminae</taxon>
        <taxon>Amblyomma</taxon>
    </lineage>
</organism>
<dbReference type="Gene3D" id="2.40.128.20">
    <property type="match status" value="1"/>
</dbReference>
<reference evidence="2 3" key="1">
    <citation type="journal article" date="2023" name="Arcadia Sci">
        <title>De novo assembly of a long-read Amblyomma americanum tick genome.</title>
        <authorList>
            <person name="Chou S."/>
            <person name="Poskanzer K.E."/>
            <person name="Rollins M."/>
            <person name="Thuy-Boun P.S."/>
        </authorList>
    </citation>
    <scope>NUCLEOTIDE SEQUENCE [LARGE SCALE GENOMIC DNA]</scope>
    <source>
        <strain evidence="2">F_SG_1</strain>
        <tissue evidence="2">Salivary glands</tissue>
    </source>
</reference>
<proteinExistence type="predicted"/>
<gene>
    <name evidence="2" type="ORF">V5799_006814</name>
</gene>
<dbReference type="Pfam" id="PF02098">
    <property type="entry name" value="His_binding"/>
    <property type="match status" value="1"/>
</dbReference>
<dbReference type="GO" id="GO:0030682">
    <property type="term" value="P:symbiont-mediated perturbation of host defenses"/>
    <property type="evidence" value="ECO:0007669"/>
    <property type="project" value="InterPro"/>
</dbReference>
<keyword evidence="1" id="KW-0732">Signal</keyword>
<feature type="chain" id="PRO_5043050049" description="Lipocalin-6 1" evidence="1">
    <location>
        <begin position="19"/>
        <end position="212"/>
    </location>
</feature>
<dbReference type="AlphaFoldDB" id="A0AAQ4DVB5"/>
<comment type="caution">
    <text evidence="2">The sequence shown here is derived from an EMBL/GenBank/DDBJ whole genome shotgun (WGS) entry which is preliminary data.</text>
</comment>
<dbReference type="InterPro" id="IPR002970">
    <property type="entry name" value="Tick_his-bd"/>
</dbReference>
<evidence type="ECO:0000256" key="1">
    <source>
        <dbReference type="SAM" id="SignalP"/>
    </source>
</evidence>
<dbReference type="Proteomes" id="UP001321473">
    <property type="component" value="Unassembled WGS sequence"/>
</dbReference>
<evidence type="ECO:0008006" key="4">
    <source>
        <dbReference type="Google" id="ProtNLM"/>
    </source>
</evidence>
<dbReference type="SUPFAM" id="SSF50814">
    <property type="entry name" value="Lipocalins"/>
    <property type="match status" value="1"/>
</dbReference>
<sequence>MTVVGTLIFFACVFKVFAIAPGAAPSASTETQLDGYGLLTDGRTFRLVQTTFHFQDNNTDRCITVTVKKKDDNNHVVTLEVEYYTVNQDTWKSYSQRFQFLGGGPKYNKMKKYDGSESPPGTYTFLHSDPDCTIIEVKDSLRPNKETVELRALDTDIELSQKDRGNCMLWVENTRNPDEQCFQKYQEQCPDLIVREGFSSTKCQKRPLNTAS</sequence>
<keyword evidence="3" id="KW-1185">Reference proteome</keyword>
<accession>A0AAQ4DVB5</accession>
<evidence type="ECO:0000313" key="2">
    <source>
        <dbReference type="EMBL" id="KAK8766405.1"/>
    </source>
</evidence>